<dbReference type="RefSeq" id="WP_379791563.1">
    <property type="nucleotide sequence ID" value="NZ_JBHSQB010000007.1"/>
</dbReference>
<name>A0ABW1PP45_9FLAO</name>
<evidence type="ECO:0000313" key="2">
    <source>
        <dbReference type="Proteomes" id="UP001596287"/>
    </source>
</evidence>
<dbReference type="Proteomes" id="UP001596287">
    <property type="component" value="Unassembled WGS sequence"/>
</dbReference>
<gene>
    <name evidence="1" type="ORF">ACFPVY_08575</name>
</gene>
<proteinExistence type="predicted"/>
<accession>A0ABW1PP45</accession>
<comment type="caution">
    <text evidence="1">The sequence shown here is derived from an EMBL/GenBank/DDBJ whole genome shotgun (WGS) entry which is preliminary data.</text>
</comment>
<evidence type="ECO:0000313" key="1">
    <source>
        <dbReference type="EMBL" id="MFC6096701.1"/>
    </source>
</evidence>
<reference evidence="2" key="1">
    <citation type="journal article" date="2019" name="Int. J. Syst. Evol. Microbiol.">
        <title>The Global Catalogue of Microorganisms (GCM) 10K type strain sequencing project: providing services to taxonomists for standard genome sequencing and annotation.</title>
        <authorList>
            <consortium name="The Broad Institute Genomics Platform"/>
            <consortium name="The Broad Institute Genome Sequencing Center for Infectious Disease"/>
            <person name="Wu L."/>
            <person name="Ma J."/>
        </authorList>
    </citation>
    <scope>NUCLEOTIDE SEQUENCE [LARGE SCALE GENOMIC DNA]</scope>
    <source>
        <strain evidence="2">CCUG 49679</strain>
    </source>
</reference>
<sequence>MINLKSNPVSFAFALLNEAVIKPTIQEMKDDWNKGLEEDFEIIHKPKGLKACKVFVDNRNINSPLDYLDIYTPTLQKLLKNEFLSLDDMDK</sequence>
<keyword evidence="2" id="KW-1185">Reference proteome</keyword>
<protein>
    <submittedName>
        <fullName evidence="1">Uncharacterized protein</fullName>
    </submittedName>
</protein>
<dbReference type="EMBL" id="JBHSQB010000007">
    <property type="protein sequence ID" value="MFC6096701.1"/>
    <property type="molecule type" value="Genomic_DNA"/>
</dbReference>
<organism evidence="1 2">
    <name type="scientific">Flavobacterium qiangtangense</name>
    <dbReference type="NCBI Taxonomy" id="1442595"/>
    <lineage>
        <taxon>Bacteria</taxon>
        <taxon>Pseudomonadati</taxon>
        <taxon>Bacteroidota</taxon>
        <taxon>Flavobacteriia</taxon>
        <taxon>Flavobacteriales</taxon>
        <taxon>Flavobacteriaceae</taxon>
        <taxon>Flavobacterium</taxon>
    </lineage>
</organism>